<organism evidence="4 5">
    <name type="scientific">Neurospora intermedia</name>
    <dbReference type="NCBI Taxonomy" id="5142"/>
    <lineage>
        <taxon>Eukaryota</taxon>
        <taxon>Fungi</taxon>
        <taxon>Dikarya</taxon>
        <taxon>Ascomycota</taxon>
        <taxon>Pezizomycotina</taxon>
        <taxon>Sordariomycetes</taxon>
        <taxon>Sordariomycetidae</taxon>
        <taxon>Sordariales</taxon>
        <taxon>Sordariaceae</taxon>
        <taxon>Neurospora</taxon>
    </lineage>
</organism>
<reference evidence="4 5" key="1">
    <citation type="submission" date="2023-09" db="EMBL/GenBank/DDBJ databases">
        <title>Multi-omics analysis of a traditional fermented food reveals byproduct-associated fungal strains for waste-to-food upcycling.</title>
        <authorList>
            <consortium name="Lawrence Berkeley National Laboratory"/>
            <person name="Rekdal V.M."/>
            <person name="Villalobos-Escobedo J.M."/>
            <person name="Rodriguez-Valeron N."/>
            <person name="Garcia M.O."/>
            <person name="Vasquez D.P."/>
            <person name="Damayanti I."/>
            <person name="Sorensen P.M."/>
            <person name="Baidoo E.E."/>
            <person name="De Carvalho A.C."/>
            <person name="Riley R."/>
            <person name="Lipzen A."/>
            <person name="He G."/>
            <person name="Yan M."/>
            <person name="Haridas S."/>
            <person name="Daum C."/>
            <person name="Yoshinaga Y."/>
            <person name="Ng V."/>
            <person name="Grigoriev I.V."/>
            <person name="Munk R."/>
            <person name="Nuraida L."/>
            <person name="Wijaya C.H."/>
            <person name="Morales P.-C."/>
            <person name="Keasling J.D."/>
        </authorList>
    </citation>
    <scope>NUCLEOTIDE SEQUENCE [LARGE SCALE GENOMIC DNA]</scope>
    <source>
        <strain evidence="4 5">FGSC 2613</strain>
    </source>
</reference>
<comment type="caution">
    <text evidence="4">The sequence shown here is derived from an EMBL/GenBank/DDBJ whole genome shotgun (WGS) entry which is preliminary data.</text>
</comment>
<name>A0ABR3D437_NEUIN</name>
<dbReference type="SMART" id="SM00355">
    <property type="entry name" value="ZnF_C2H2"/>
    <property type="match status" value="2"/>
</dbReference>
<evidence type="ECO:0000313" key="5">
    <source>
        <dbReference type="Proteomes" id="UP001451303"/>
    </source>
</evidence>
<protein>
    <recommendedName>
        <fullName evidence="3">C2H2-type domain-containing protein</fullName>
    </recommendedName>
</protein>
<dbReference type="PROSITE" id="PS50157">
    <property type="entry name" value="ZINC_FINGER_C2H2_2"/>
    <property type="match status" value="1"/>
</dbReference>
<accession>A0ABR3D437</accession>
<dbReference type="Gene3D" id="3.30.160.60">
    <property type="entry name" value="Classic Zinc Finger"/>
    <property type="match status" value="1"/>
</dbReference>
<evidence type="ECO:0000259" key="3">
    <source>
        <dbReference type="PROSITE" id="PS50157"/>
    </source>
</evidence>
<dbReference type="PROSITE" id="PS00028">
    <property type="entry name" value="ZINC_FINGER_C2H2_1"/>
    <property type="match status" value="1"/>
</dbReference>
<dbReference type="InterPro" id="IPR036236">
    <property type="entry name" value="Znf_C2H2_sf"/>
</dbReference>
<sequence length="154" mass="16892">MRYTGHDNGALDNAGGLVLAGPSAENNISVAEHWLAQAPGIIPANLNYPERNEALGSASAEPAASLNPNGKLFTCDHCGSISAKTSRDFKRHLQTEKHRKNASRSGPGEFQVESLPNRGPEFRCPVPPCNKIFPRKDNLWRHIAKMHRISDEDE</sequence>
<dbReference type="EMBL" id="JAVLET010000009">
    <property type="protein sequence ID" value="KAL0467444.1"/>
    <property type="molecule type" value="Genomic_DNA"/>
</dbReference>
<keyword evidence="1" id="KW-0862">Zinc</keyword>
<dbReference type="SUPFAM" id="SSF57667">
    <property type="entry name" value="beta-beta-alpha zinc fingers"/>
    <property type="match status" value="2"/>
</dbReference>
<dbReference type="Pfam" id="PF00096">
    <property type="entry name" value="zf-C2H2"/>
    <property type="match status" value="1"/>
</dbReference>
<gene>
    <name evidence="4" type="ORF">QR685DRAFT_532539</name>
</gene>
<proteinExistence type="predicted"/>
<dbReference type="InterPro" id="IPR013087">
    <property type="entry name" value="Znf_C2H2_type"/>
</dbReference>
<keyword evidence="1" id="KW-0863">Zinc-finger</keyword>
<feature type="domain" description="C2H2-type" evidence="3">
    <location>
        <begin position="122"/>
        <end position="152"/>
    </location>
</feature>
<evidence type="ECO:0000313" key="4">
    <source>
        <dbReference type="EMBL" id="KAL0467444.1"/>
    </source>
</evidence>
<evidence type="ECO:0000256" key="2">
    <source>
        <dbReference type="SAM" id="MobiDB-lite"/>
    </source>
</evidence>
<evidence type="ECO:0000256" key="1">
    <source>
        <dbReference type="PROSITE-ProRule" id="PRU00042"/>
    </source>
</evidence>
<keyword evidence="1" id="KW-0479">Metal-binding</keyword>
<feature type="region of interest" description="Disordered" evidence="2">
    <location>
        <begin position="89"/>
        <end position="117"/>
    </location>
</feature>
<keyword evidence="5" id="KW-1185">Reference proteome</keyword>
<dbReference type="Proteomes" id="UP001451303">
    <property type="component" value="Unassembled WGS sequence"/>
</dbReference>